<evidence type="ECO:0000259" key="4">
    <source>
        <dbReference type="Pfam" id="PF05198"/>
    </source>
</evidence>
<dbReference type="InterPro" id="IPR001288">
    <property type="entry name" value="Translation_initiation_fac_3"/>
</dbReference>
<dbReference type="Gene3D" id="3.30.110.10">
    <property type="entry name" value="Translation initiation factor 3 (IF-3), C-terminal domain"/>
    <property type="match status" value="1"/>
</dbReference>
<dbReference type="SUPFAM" id="SSF55200">
    <property type="entry name" value="Translation initiation factor IF3, C-terminal domain"/>
    <property type="match status" value="1"/>
</dbReference>
<gene>
    <name evidence="5" type="ORF">NEMVEDRAFT_v1g239577</name>
</gene>
<dbReference type="PANTHER" id="PTHR10938:SF0">
    <property type="entry name" value="TRANSLATION INITIATION FACTOR IF-3, MITOCHONDRIAL"/>
    <property type="match status" value="1"/>
</dbReference>
<feature type="domain" description="Translation initiation factor 3 N-terminal" evidence="4">
    <location>
        <begin position="109"/>
        <end position="177"/>
    </location>
</feature>
<evidence type="ECO:0000313" key="6">
    <source>
        <dbReference type="Proteomes" id="UP000001593"/>
    </source>
</evidence>
<dbReference type="GO" id="GO:0032790">
    <property type="term" value="P:ribosome disassembly"/>
    <property type="evidence" value="ECO:0000318"/>
    <property type="project" value="GO_Central"/>
</dbReference>
<dbReference type="SUPFAM" id="SSF54364">
    <property type="entry name" value="Translation initiation factor IF3, N-terminal domain"/>
    <property type="match status" value="1"/>
</dbReference>
<keyword evidence="2" id="KW-0396">Initiation factor</keyword>
<evidence type="ECO:0000313" key="5">
    <source>
        <dbReference type="EMBL" id="EDO47053.1"/>
    </source>
</evidence>
<dbReference type="AlphaFoldDB" id="A7RNF7"/>
<dbReference type="GO" id="GO:0043022">
    <property type="term" value="F:ribosome binding"/>
    <property type="evidence" value="ECO:0000318"/>
    <property type="project" value="GO_Central"/>
</dbReference>
<dbReference type="HOGENOM" id="CLU_981070_0_0_1"/>
<dbReference type="GO" id="GO:0005739">
    <property type="term" value="C:mitochondrion"/>
    <property type="evidence" value="ECO:0000318"/>
    <property type="project" value="GO_Central"/>
</dbReference>
<dbReference type="InParanoid" id="A7RNF7"/>
<proteinExistence type="inferred from homology"/>
<sequence>MEKTLGIVRYRIQFFTKSFCGQRAGVAAILKSQSSASCLLQQTTRTASTRELTPPIRLLRKDLSIFAGLSYLSAKQVIVRSLKNGEQQRAFLSLGGTVCSRGLYELPRNEKIRARTVVLIDEDGNKLATIPLQQALQAAKDKQLELVELQNQKGTRAAVCRMYSRKTLYDAEKKHKHSPQGNKVKELTITGHIAPQDLQWKTKKIHGFLEHGFSVKLSISRKPYHKISDEEKLEIVKKVVDGVKEVGVLDGQPKSVGSLVLRCTLKPVSQQSKAQTQGDGSETA</sequence>
<dbReference type="Pfam" id="PF05198">
    <property type="entry name" value="IF3_N"/>
    <property type="match status" value="1"/>
</dbReference>
<dbReference type="Proteomes" id="UP000001593">
    <property type="component" value="Unassembled WGS sequence"/>
</dbReference>
<dbReference type="NCBIfam" id="TIGR00168">
    <property type="entry name" value="infC"/>
    <property type="match status" value="1"/>
</dbReference>
<evidence type="ECO:0000256" key="3">
    <source>
        <dbReference type="ARBA" id="ARBA00022917"/>
    </source>
</evidence>
<protein>
    <recommendedName>
        <fullName evidence="4">Translation initiation factor 3 N-terminal domain-containing protein</fullName>
    </recommendedName>
</protein>
<evidence type="ECO:0000256" key="2">
    <source>
        <dbReference type="ARBA" id="ARBA00022540"/>
    </source>
</evidence>
<evidence type="ECO:0000256" key="1">
    <source>
        <dbReference type="ARBA" id="ARBA00005439"/>
    </source>
</evidence>
<dbReference type="EMBL" id="DS469522">
    <property type="protein sequence ID" value="EDO47053.1"/>
    <property type="molecule type" value="Genomic_DNA"/>
</dbReference>
<name>A7RNF7_NEMVE</name>
<dbReference type="InterPro" id="IPR036787">
    <property type="entry name" value="T_IF-3_N_sf"/>
</dbReference>
<keyword evidence="6" id="KW-1185">Reference proteome</keyword>
<dbReference type="InterPro" id="IPR036788">
    <property type="entry name" value="T_IF-3_C_sf"/>
</dbReference>
<accession>A7RNF7</accession>
<reference evidence="5 6" key="1">
    <citation type="journal article" date="2007" name="Science">
        <title>Sea anemone genome reveals ancestral eumetazoan gene repertoire and genomic organization.</title>
        <authorList>
            <person name="Putnam N.H."/>
            <person name="Srivastava M."/>
            <person name="Hellsten U."/>
            <person name="Dirks B."/>
            <person name="Chapman J."/>
            <person name="Salamov A."/>
            <person name="Terry A."/>
            <person name="Shapiro H."/>
            <person name="Lindquist E."/>
            <person name="Kapitonov V.V."/>
            <person name="Jurka J."/>
            <person name="Genikhovich G."/>
            <person name="Grigoriev I.V."/>
            <person name="Lucas S.M."/>
            <person name="Steele R.E."/>
            <person name="Finnerty J.R."/>
            <person name="Technau U."/>
            <person name="Martindale M.Q."/>
            <person name="Rokhsar D.S."/>
        </authorList>
    </citation>
    <scope>NUCLEOTIDE SEQUENCE [LARGE SCALE GENOMIC DNA]</scope>
    <source>
        <strain evidence="6">CH2 X CH6</strain>
    </source>
</reference>
<dbReference type="Gene3D" id="3.10.20.80">
    <property type="entry name" value="Translation initiation factor 3 (IF-3), N-terminal domain"/>
    <property type="match status" value="1"/>
</dbReference>
<comment type="similarity">
    <text evidence="1">Belongs to the IF-3 family.</text>
</comment>
<dbReference type="FunFam" id="3.10.20.80:FF:000010">
    <property type="entry name" value="Predicted protein"/>
    <property type="match status" value="1"/>
</dbReference>
<dbReference type="InterPro" id="IPR019814">
    <property type="entry name" value="Translation_initiation_fac_3_N"/>
</dbReference>
<dbReference type="KEGG" id="nve:5519218"/>
<dbReference type="OMA" id="SLHENPR"/>
<dbReference type="OrthoDB" id="21573at2759"/>
<dbReference type="GO" id="GO:0070124">
    <property type="term" value="P:mitochondrial translational initiation"/>
    <property type="evidence" value="ECO:0000318"/>
    <property type="project" value="GO_Central"/>
</dbReference>
<organism evidence="5 6">
    <name type="scientific">Nematostella vectensis</name>
    <name type="common">Starlet sea anemone</name>
    <dbReference type="NCBI Taxonomy" id="45351"/>
    <lineage>
        <taxon>Eukaryota</taxon>
        <taxon>Metazoa</taxon>
        <taxon>Cnidaria</taxon>
        <taxon>Anthozoa</taxon>
        <taxon>Hexacorallia</taxon>
        <taxon>Actiniaria</taxon>
        <taxon>Edwardsiidae</taxon>
        <taxon>Nematostella</taxon>
    </lineage>
</organism>
<keyword evidence="3" id="KW-0648">Protein biosynthesis</keyword>
<dbReference type="PANTHER" id="PTHR10938">
    <property type="entry name" value="TRANSLATION INITIATION FACTOR IF-3"/>
    <property type="match status" value="1"/>
</dbReference>
<dbReference type="GO" id="GO:0003743">
    <property type="term" value="F:translation initiation factor activity"/>
    <property type="evidence" value="ECO:0000318"/>
    <property type="project" value="GO_Central"/>
</dbReference>